<reference evidence="2" key="3">
    <citation type="submission" date="2025-09" db="UniProtKB">
        <authorList>
            <consortium name="Ensembl"/>
        </authorList>
    </citation>
    <scope>IDENTIFICATION</scope>
</reference>
<accession>A0A8C5YIP3</accession>
<reference evidence="2" key="1">
    <citation type="submission" date="2016-12" db="EMBL/GenBank/DDBJ databases">
        <title>Mouse lemur reference genome and diversity panel.</title>
        <authorList>
            <person name="Harris R."/>
            <person name="Larsen P."/>
            <person name="Liu Y."/>
            <person name="Hughes D.S."/>
            <person name="Murali S."/>
            <person name="Raveendran M."/>
            <person name="Korchina V."/>
            <person name="Wang M."/>
            <person name="Jhangiani S."/>
            <person name="Bandaranaike D."/>
            <person name="Bellair M."/>
            <person name="Blankenburg K."/>
            <person name="Chao H."/>
            <person name="Dahdouli M."/>
            <person name="Dinh H."/>
            <person name="Doddapaneni H."/>
            <person name="English A."/>
            <person name="Firestine M."/>
            <person name="Gnanaolivu R."/>
            <person name="Gross S."/>
            <person name="Hernandez B."/>
            <person name="Javaid M."/>
            <person name="Jayaseelan J."/>
            <person name="Jones J."/>
            <person name="Khan Z."/>
            <person name="Kovar C."/>
            <person name="Kurapati P."/>
            <person name="Le B."/>
            <person name="Lee S."/>
            <person name="Li M."/>
            <person name="Mathew T."/>
            <person name="Narasimhan A."/>
            <person name="Ngo D."/>
            <person name="Nguyen L."/>
            <person name="Okwuonu G."/>
            <person name="Ongeri F."/>
            <person name="Osuji N."/>
            <person name="Pu L.-L."/>
            <person name="Puazo M."/>
            <person name="Quiroz J."/>
            <person name="Raj R."/>
            <person name="Rajbhandari K."/>
            <person name="Reid J.G."/>
            <person name="Santibanez J."/>
            <person name="Sexton D."/>
            <person name="Skinner E."/>
            <person name="Vee V."/>
            <person name="Weissenberger G."/>
            <person name="Wu Y."/>
            <person name="Xin Y."/>
            <person name="Han Y."/>
            <person name="Campbell C."/>
            <person name="Brown A."/>
            <person name="Sullivan B."/>
            <person name="Shelton J."/>
            <person name="Brown S."/>
            <person name="Dudchenko O."/>
            <person name="Machol I."/>
            <person name="Durand N."/>
            <person name="Shamim M."/>
            <person name="Lieberman A."/>
            <person name="Muzny D.M."/>
            <person name="Richards S."/>
            <person name="Yoder A."/>
            <person name="Worley K.C."/>
            <person name="Rogers J."/>
            <person name="Gibbs R.A."/>
        </authorList>
    </citation>
    <scope>NUCLEOTIDE SEQUENCE [LARGE SCALE GENOMIC DNA]</scope>
</reference>
<dbReference type="Ensembl" id="ENSMICT00000072446.1">
    <property type="protein sequence ID" value="ENSMICP00000051418.1"/>
    <property type="gene ID" value="ENSMICG00000048912.1"/>
</dbReference>
<dbReference type="AlphaFoldDB" id="A0A8C5YIP3"/>
<dbReference type="EMBL" id="ABDC03000539">
    <property type="status" value="NOT_ANNOTATED_CDS"/>
    <property type="molecule type" value="Genomic_DNA"/>
</dbReference>
<evidence type="ECO:0000313" key="3">
    <source>
        <dbReference type="Proteomes" id="UP000694394"/>
    </source>
</evidence>
<reference evidence="2" key="2">
    <citation type="submission" date="2025-08" db="UniProtKB">
        <authorList>
            <consortium name="Ensembl"/>
        </authorList>
    </citation>
    <scope>IDENTIFICATION</scope>
</reference>
<dbReference type="Proteomes" id="UP000694394">
    <property type="component" value="Chromosome 1"/>
</dbReference>
<dbReference type="EMBL" id="ABDC03000540">
    <property type="status" value="NOT_ANNOTATED_CDS"/>
    <property type="molecule type" value="Genomic_DNA"/>
</dbReference>
<keyword evidence="3" id="KW-1185">Reference proteome</keyword>
<dbReference type="InterPro" id="IPR038799">
    <property type="entry name" value="LEKR1"/>
</dbReference>
<feature type="coiled-coil region" evidence="1">
    <location>
        <begin position="9"/>
        <end position="36"/>
    </location>
</feature>
<evidence type="ECO:0000256" key="1">
    <source>
        <dbReference type="SAM" id="Coils"/>
    </source>
</evidence>
<dbReference type="PANTHER" id="PTHR34251:SF1">
    <property type="entry name" value="LEUCINE, GLUTAMATE AND LYSINE RICH 1"/>
    <property type="match status" value="1"/>
</dbReference>
<evidence type="ECO:0000313" key="2">
    <source>
        <dbReference type="Ensembl" id="ENSMICP00000051418.1"/>
    </source>
</evidence>
<dbReference type="EMBL" id="ABDC03000538">
    <property type="status" value="NOT_ANNOTATED_CDS"/>
    <property type="molecule type" value="Genomic_DNA"/>
</dbReference>
<name>A0A8C5YIP3_MICMU</name>
<keyword evidence="1" id="KW-0175">Coiled coil</keyword>
<protein>
    <submittedName>
        <fullName evidence="2">Uncharacterized protein</fullName>
    </submittedName>
</protein>
<organism evidence="2 3">
    <name type="scientific">Microcebus murinus</name>
    <name type="common">Gray mouse lemur</name>
    <name type="synonym">Lemur murinus</name>
    <dbReference type="NCBI Taxonomy" id="30608"/>
    <lineage>
        <taxon>Eukaryota</taxon>
        <taxon>Metazoa</taxon>
        <taxon>Chordata</taxon>
        <taxon>Craniata</taxon>
        <taxon>Vertebrata</taxon>
        <taxon>Euteleostomi</taxon>
        <taxon>Mammalia</taxon>
        <taxon>Eutheria</taxon>
        <taxon>Euarchontoglires</taxon>
        <taxon>Primates</taxon>
        <taxon>Strepsirrhini</taxon>
        <taxon>Lemuriformes</taxon>
        <taxon>Cheirogaleidae</taxon>
        <taxon>Microcebus</taxon>
    </lineage>
</organism>
<dbReference type="PANTHER" id="PTHR34251">
    <property type="entry name" value="LEUCINE-, GLUTAMATE- AND LYSINE-RICH PROTEIN 1"/>
    <property type="match status" value="1"/>
</dbReference>
<dbReference type="GeneTree" id="ENSGT00940000174637"/>
<proteinExistence type="predicted"/>
<sequence length="157" mass="18670">MLFIYIFRIQDTNMQLKSQQNEFQRIQKELSHLQHELKIKHRQSQVFSQRLSEELMSIKDEVYDNFQNWISLKGNLTVSQKNKLCLEEEMKNLKLLSDAAILKAQQIQTSKQQEVNLQARCYDLQKEVLDLQCQVEALGLKLQNTVTKMDNYEEMLM</sequence>